<protein>
    <submittedName>
        <fullName evidence="2">Unnamed protein product</fullName>
    </submittedName>
</protein>
<organism evidence="2 3">
    <name type="scientific">Phytophthora fragariaefolia</name>
    <dbReference type="NCBI Taxonomy" id="1490495"/>
    <lineage>
        <taxon>Eukaryota</taxon>
        <taxon>Sar</taxon>
        <taxon>Stramenopiles</taxon>
        <taxon>Oomycota</taxon>
        <taxon>Peronosporomycetes</taxon>
        <taxon>Peronosporales</taxon>
        <taxon>Peronosporaceae</taxon>
        <taxon>Phytophthora</taxon>
    </lineage>
</organism>
<feature type="compositionally biased region" description="Polar residues" evidence="1">
    <location>
        <begin position="84"/>
        <end position="104"/>
    </location>
</feature>
<reference evidence="2" key="1">
    <citation type="submission" date="2023-04" db="EMBL/GenBank/DDBJ databases">
        <title>Phytophthora fragariaefolia NBRC 109709.</title>
        <authorList>
            <person name="Ichikawa N."/>
            <person name="Sato H."/>
            <person name="Tonouchi N."/>
        </authorList>
    </citation>
    <scope>NUCLEOTIDE SEQUENCE</scope>
    <source>
        <strain evidence="2">NBRC 109709</strain>
    </source>
</reference>
<feature type="compositionally biased region" description="Polar residues" evidence="1">
    <location>
        <begin position="278"/>
        <end position="291"/>
    </location>
</feature>
<evidence type="ECO:0000313" key="3">
    <source>
        <dbReference type="Proteomes" id="UP001165121"/>
    </source>
</evidence>
<sequence length="564" mass="60813">MLHEFGMNAAADGLFHPASTIEAFTEHDAKYHHEIHDTTEKQHSGPRQARSGSEYPPSRENHRLPVLHSGKNKRDRISIRPKSRLQSATSGSAPASMVTTSSVSKLPDDHEEKRSLSATQSDSILYAPRRSDGIPSSADRTALDFMVNGLESDEDNNTHNSRISKSSRSFSALDNNNEIVDEPNSIVPALDLSLAKKFEELKRIMKSNREKHKSTQLDSDKTDECPAGRMTTRTTPKSSARSAIRSVSSGSSAAKSGGGSSTASQAGGTKRSTPVARTATNMLNGTSRSKRVLSNQASIAATRKTSSSVAVAIAPPIRSKREMKVRSGVSLSDLKAEHREALQMLKELGGPVDPDYVLADVDQSSSTNYRLGRANIRATGLDRSTGSTSALAGRISCKNTSNQAPARLLVLTPPTSANSAISMVTKLRESVSSGRSSRESSPRTVSPTISSANKEVETATLSPDASSSTMSSSNETPIEESGIAVSRMRDYDESNAAKTSLTPPPLSPNTTDASDPWKQYEDDDDDNEDEDGENNEQGQNDGSEAKKELTYGDRYSDEDFENDW</sequence>
<feature type="region of interest" description="Disordered" evidence="1">
    <location>
        <begin position="428"/>
        <end position="564"/>
    </location>
</feature>
<feature type="compositionally biased region" description="Basic and acidic residues" evidence="1">
    <location>
        <begin position="213"/>
        <end position="226"/>
    </location>
</feature>
<feature type="region of interest" description="Disordered" evidence="1">
    <location>
        <begin position="35"/>
        <end position="138"/>
    </location>
</feature>
<proteinExistence type="predicted"/>
<feature type="region of interest" description="Disordered" evidence="1">
    <location>
        <begin position="206"/>
        <end position="291"/>
    </location>
</feature>
<evidence type="ECO:0000313" key="2">
    <source>
        <dbReference type="EMBL" id="GMF49210.1"/>
    </source>
</evidence>
<feature type="compositionally biased region" description="Basic and acidic residues" evidence="1">
    <location>
        <begin position="543"/>
        <end position="557"/>
    </location>
</feature>
<comment type="caution">
    <text evidence="2">The sequence shown here is derived from an EMBL/GenBank/DDBJ whole genome shotgun (WGS) entry which is preliminary data.</text>
</comment>
<keyword evidence="3" id="KW-1185">Reference proteome</keyword>
<gene>
    <name evidence="2" type="ORF">Pfra01_001935100</name>
</gene>
<feature type="compositionally biased region" description="Basic residues" evidence="1">
    <location>
        <begin position="70"/>
        <end position="83"/>
    </location>
</feature>
<dbReference type="EMBL" id="BSXT01002501">
    <property type="protein sequence ID" value="GMF49210.1"/>
    <property type="molecule type" value="Genomic_DNA"/>
</dbReference>
<accession>A0A9W6XXB1</accession>
<dbReference type="OrthoDB" id="168437at2759"/>
<dbReference type="AlphaFoldDB" id="A0A9W6XXB1"/>
<dbReference type="Proteomes" id="UP001165121">
    <property type="component" value="Unassembled WGS sequence"/>
</dbReference>
<feature type="compositionally biased region" description="Polar residues" evidence="1">
    <location>
        <begin position="444"/>
        <end position="453"/>
    </location>
</feature>
<evidence type="ECO:0000256" key="1">
    <source>
        <dbReference type="SAM" id="MobiDB-lite"/>
    </source>
</evidence>
<feature type="compositionally biased region" description="Low complexity" evidence="1">
    <location>
        <begin position="238"/>
        <end position="268"/>
    </location>
</feature>
<name>A0A9W6XXB1_9STRA</name>
<feature type="compositionally biased region" description="Low complexity" evidence="1">
    <location>
        <begin position="462"/>
        <end position="473"/>
    </location>
</feature>
<feature type="compositionally biased region" description="Basic and acidic residues" evidence="1">
    <location>
        <begin position="106"/>
        <end position="115"/>
    </location>
</feature>
<feature type="compositionally biased region" description="Acidic residues" evidence="1">
    <location>
        <begin position="521"/>
        <end position="534"/>
    </location>
</feature>